<evidence type="ECO:0000256" key="1">
    <source>
        <dbReference type="ARBA" id="ARBA00007905"/>
    </source>
</evidence>
<dbReference type="PRINTS" id="PR00069">
    <property type="entry name" value="ALDKETRDTASE"/>
</dbReference>
<dbReference type="InterPro" id="IPR020471">
    <property type="entry name" value="AKR"/>
</dbReference>
<evidence type="ECO:0000256" key="2">
    <source>
        <dbReference type="ARBA" id="ARBA00022857"/>
    </source>
</evidence>
<gene>
    <name evidence="5" type="ORF">NFC73_12215</name>
</gene>
<evidence type="ECO:0000259" key="4">
    <source>
        <dbReference type="Pfam" id="PF00248"/>
    </source>
</evidence>
<proteinExistence type="inferred from homology"/>
<dbReference type="InterPro" id="IPR036812">
    <property type="entry name" value="NAD(P)_OxRdtase_dom_sf"/>
</dbReference>
<dbReference type="Gene3D" id="3.20.20.100">
    <property type="entry name" value="NADP-dependent oxidoreductase domain"/>
    <property type="match status" value="1"/>
</dbReference>
<dbReference type="Proteomes" id="UP001524318">
    <property type="component" value="Unassembled WGS sequence"/>
</dbReference>
<dbReference type="PROSITE" id="PS00062">
    <property type="entry name" value="ALDOKETO_REDUCTASE_2"/>
    <property type="match status" value="1"/>
</dbReference>
<dbReference type="EMBL" id="JANCLV010000007">
    <property type="protein sequence ID" value="MCP9000489.1"/>
    <property type="molecule type" value="Genomic_DNA"/>
</dbReference>
<evidence type="ECO:0000313" key="6">
    <source>
        <dbReference type="Proteomes" id="UP001524318"/>
    </source>
</evidence>
<dbReference type="RefSeq" id="WP_254750554.1">
    <property type="nucleotide sequence ID" value="NZ_JANCLV010000007.1"/>
</dbReference>
<feature type="domain" description="NADP-dependent oxidoreductase" evidence="4">
    <location>
        <begin position="30"/>
        <end position="266"/>
    </location>
</feature>
<dbReference type="PANTHER" id="PTHR43827">
    <property type="entry name" value="2,5-DIKETO-D-GLUCONIC ACID REDUCTASE"/>
    <property type="match status" value="1"/>
</dbReference>
<evidence type="ECO:0000256" key="3">
    <source>
        <dbReference type="ARBA" id="ARBA00023002"/>
    </source>
</evidence>
<dbReference type="PANTHER" id="PTHR43827:SF3">
    <property type="entry name" value="NADP-DEPENDENT OXIDOREDUCTASE DOMAIN-CONTAINING PROTEIN"/>
    <property type="match status" value="1"/>
</dbReference>
<dbReference type="PIRSF" id="PIRSF000097">
    <property type="entry name" value="AKR"/>
    <property type="match status" value="1"/>
</dbReference>
<keyword evidence="6" id="KW-1185">Reference proteome</keyword>
<dbReference type="InterPro" id="IPR023210">
    <property type="entry name" value="NADP_OxRdtase_dom"/>
</dbReference>
<dbReference type="SUPFAM" id="SSF51430">
    <property type="entry name" value="NAD(P)-linked oxidoreductase"/>
    <property type="match status" value="1"/>
</dbReference>
<name>A0ABT1LPV1_9MICC</name>
<dbReference type="PROSITE" id="PS00063">
    <property type="entry name" value="ALDOKETO_REDUCTASE_3"/>
    <property type="match status" value="1"/>
</dbReference>
<keyword evidence="2" id="KW-0521">NADP</keyword>
<protein>
    <submittedName>
        <fullName evidence="5">Aldo/keto reductase</fullName>
    </submittedName>
</protein>
<reference evidence="5 6" key="1">
    <citation type="submission" date="2022-06" db="EMBL/GenBank/DDBJ databases">
        <title>Pseudarthrobacter sp. strain RMG13 Genome sequencing and assembly.</title>
        <authorList>
            <person name="Kim I."/>
        </authorList>
    </citation>
    <scope>NUCLEOTIDE SEQUENCE [LARGE SCALE GENOMIC DNA]</scope>
    <source>
        <strain evidence="5 6">RMG13</strain>
    </source>
</reference>
<dbReference type="InterPro" id="IPR018170">
    <property type="entry name" value="Aldo/ket_reductase_CS"/>
</dbReference>
<comment type="similarity">
    <text evidence="1">Belongs to the aldo/keto reductase family.</text>
</comment>
<organism evidence="5 6">
    <name type="scientific">Pseudarthrobacter humi</name>
    <dbReference type="NCBI Taxonomy" id="2952523"/>
    <lineage>
        <taxon>Bacteria</taxon>
        <taxon>Bacillati</taxon>
        <taxon>Actinomycetota</taxon>
        <taxon>Actinomycetes</taxon>
        <taxon>Micrococcales</taxon>
        <taxon>Micrococcaceae</taxon>
        <taxon>Pseudarthrobacter</taxon>
    </lineage>
</organism>
<comment type="caution">
    <text evidence="5">The sequence shown here is derived from an EMBL/GenBank/DDBJ whole genome shotgun (WGS) entry which is preliminary data.</text>
</comment>
<evidence type="ECO:0000313" key="5">
    <source>
        <dbReference type="EMBL" id="MCP9000489.1"/>
    </source>
</evidence>
<accession>A0ABT1LPV1</accession>
<sequence>MASTPVTTSIPEITLNNGVRMPQLGFGVFQVSDADTTAAVSHALAAGYRSIDTAAIYGNEAGTGRAIAESGIDREELFITSKLWVADLGYGATLAAFEASLDKLGLDYLDLYLIHWPAPATNLYLESWRALAHLLASGKARAIGVSNFLPEHLQKVIDLGGTVPAVNQIELHPALQQRDIADANAGHRIATEAWSPLAQGAVLADPAVVDIAARHGVSPAQAILRWHLQQGRIIIPKSVTPQRIRENLDVFSFDLTAEELLVIDGLERDGRTGPHPAEFNG</sequence>
<dbReference type="Pfam" id="PF00248">
    <property type="entry name" value="Aldo_ket_red"/>
    <property type="match status" value="1"/>
</dbReference>
<keyword evidence="3" id="KW-0560">Oxidoreductase</keyword>